<reference evidence="3" key="1">
    <citation type="submission" date="2020-12" db="EMBL/GenBank/DDBJ databases">
        <title>Genomic characterization of non-nitrogen-fixing Frankia strains.</title>
        <authorList>
            <person name="Carlos-Shanley C."/>
            <person name="Guerra T."/>
            <person name="Hahn D."/>
        </authorList>
    </citation>
    <scope>NUCLEOTIDE SEQUENCE</scope>
    <source>
        <strain evidence="3">CN6</strain>
    </source>
</reference>
<comment type="caution">
    <text evidence="3">The sequence shown here is derived from an EMBL/GenBank/DDBJ whole genome shotgun (WGS) entry which is preliminary data.</text>
</comment>
<feature type="chain" id="PRO_5038448060" evidence="2">
    <location>
        <begin position="19"/>
        <end position="64"/>
    </location>
</feature>
<organism evidence="3 4">
    <name type="scientific">Frankia nepalensis</name>
    <dbReference type="NCBI Taxonomy" id="1836974"/>
    <lineage>
        <taxon>Bacteria</taxon>
        <taxon>Bacillati</taxon>
        <taxon>Actinomycetota</taxon>
        <taxon>Actinomycetes</taxon>
        <taxon>Frankiales</taxon>
        <taxon>Frankiaceae</taxon>
        <taxon>Frankia</taxon>
    </lineage>
</organism>
<dbReference type="AlphaFoldDB" id="A0A937RE53"/>
<gene>
    <name evidence="3" type="ORF">I7412_01000</name>
</gene>
<keyword evidence="4" id="KW-1185">Reference proteome</keyword>
<feature type="region of interest" description="Disordered" evidence="1">
    <location>
        <begin position="24"/>
        <end position="44"/>
    </location>
</feature>
<evidence type="ECO:0000256" key="2">
    <source>
        <dbReference type="SAM" id="SignalP"/>
    </source>
</evidence>
<proteinExistence type="predicted"/>
<evidence type="ECO:0000313" key="4">
    <source>
        <dbReference type="Proteomes" id="UP000604475"/>
    </source>
</evidence>
<keyword evidence="2" id="KW-0732">Signal</keyword>
<protein>
    <submittedName>
        <fullName evidence="3">DUF305 domain-containing protein</fullName>
    </submittedName>
</protein>
<sequence>MKRLALLLGALLTAVALAACGNDSGSAGASAGTNSATATSATGSEDHNAADVAFAQSMIMHHGQ</sequence>
<dbReference type="PROSITE" id="PS51257">
    <property type="entry name" value="PROKAR_LIPOPROTEIN"/>
    <property type="match status" value="1"/>
</dbReference>
<feature type="signal peptide" evidence="2">
    <location>
        <begin position="1"/>
        <end position="18"/>
    </location>
</feature>
<feature type="compositionally biased region" description="Low complexity" evidence="1">
    <location>
        <begin position="24"/>
        <end position="43"/>
    </location>
</feature>
<feature type="non-terminal residue" evidence="3">
    <location>
        <position position="64"/>
    </location>
</feature>
<dbReference type="EMBL" id="JAEACQ010000050">
    <property type="protein sequence ID" value="MBL7625779.1"/>
    <property type="molecule type" value="Genomic_DNA"/>
</dbReference>
<evidence type="ECO:0000256" key="1">
    <source>
        <dbReference type="SAM" id="MobiDB-lite"/>
    </source>
</evidence>
<evidence type="ECO:0000313" key="3">
    <source>
        <dbReference type="EMBL" id="MBL7625779.1"/>
    </source>
</evidence>
<dbReference type="Proteomes" id="UP000604475">
    <property type="component" value="Unassembled WGS sequence"/>
</dbReference>
<accession>A0A937RE53</accession>
<name>A0A937RE53_9ACTN</name>